<proteinExistence type="predicted"/>
<organism evidence="1 2">
    <name type="scientific">Flavobacterium magnum</name>
    <dbReference type="NCBI Taxonomy" id="2162713"/>
    <lineage>
        <taxon>Bacteria</taxon>
        <taxon>Pseudomonadati</taxon>
        <taxon>Bacteroidota</taxon>
        <taxon>Flavobacteriia</taxon>
        <taxon>Flavobacteriales</taxon>
        <taxon>Flavobacteriaceae</taxon>
        <taxon>Flavobacterium</taxon>
    </lineage>
</organism>
<accession>A0A2S0REY0</accession>
<keyword evidence="2" id="KW-1185">Reference proteome</keyword>
<reference evidence="1 2" key="1">
    <citation type="submission" date="2018-04" db="EMBL/GenBank/DDBJ databases">
        <title>Genome sequencing of Flavobacterium sp. HYN0048.</title>
        <authorList>
            <person name="Yi H."/>
            <person name="Baek C."/>
        </authorList>
    </citation>
    <scope>NUCLEOTIDE SEQUENCE [LARGE SCALE GENOMIC DNA]</scope>
    <source>
        <strain evidence="1 2">HYN0048</strain>
    </source>
</reference>
<evidence type="ECO:0000313" key="2">
    <source>
        <dbReference type="Proteomes" id="UP000244193"/>
    </source>
</evidence>
<evidence type="ECO:0000313" key="1">
    <source>
        <dbReference type="EMBL" id="AWA30204.1"/>
    </source>
</evidence>
<dbReference type="Proteomes" id="UP000244193">
    <property type="component" value="Chromosome"/>
</dbReference>
<dbReference type="AlphaFoldDB" id="A0A2S0REY0"/>
<dbReference type="OrthoDB" id="9798438at2"/>
<name>A0A2S0REY0_9FLAO</name>
<dbReference type="RefSeq" id="WP_108370827.1">
    <property type="nucleotide sequence ID" value="NZ_CP028811.1"/>
</dbReference>
<gene>
    <name evidence="1" type="ORF">HYN48_08985</name>
</gene>
<dbReference type="EMBL" id="CP028811">
    <property type="protein sequence ID" value="AWA30204.1"/>
    <property type="molecule type" value="Genomic_DNA"/>
</dbReference>
<dbReference type="KEGG" id="fmg:HYN48_08985"/>
<sequence length="268" mass="30897">MKRSGKRPLKTFRLEKAIAEGSGMVAWNGQLWTHNDSDTPKLFALDTAGAKIVATYDLPLKNRDWEDLGQDNDYFYLGNFGNNAHRVDTVQIYRIGKNSLLQRKPSIDTIAFTWPETMTDGTPERTNFDCEAMAVVGDSICLFTKEWQHGHRTRVFTLPKTPGKWTAHYRYTLETRILITGASYDEASRQLVLCGYNMLLRPFLLVFPETEGTDFFAGPGRKIKIRRRFRQMEGVATFNGLDYYVINEGFRKFFVHTTPRIYKIRVGK</sequence>
<protein>
    <submittedName>
        <fullName evidence="1">Uncharacterized protein</fullName>
    </submittedName>
</protein>